<dbReference type="EMBL" id="BAABBW010000003">
    <property type="protein sequence ID" value="GAA4174008.1"/>
    <property type="molecule type" value="Genomic_DNA"/>
</dbReference>
<dbReference type="InterPro" id="IPR000600">
    <property type="entry name" value="ROK"/>
</dbReference>
<dbReference type="PANTHER" id="PTHR18964:SF173">
    <property type="entry name" value="GLUCOKINASE"/>
    <property type="match status" value="1"/>
</dbReference>
<proteinExistence type="inferred from homology"/>
<dbReference type="Pfam" id="PF12840">
    <property type="entry name" value="HTH_20"/>
    <property type="match status" value="1"/>
</dbReference>
<protein>
    <submittedName>
        <fullName evidence="2">ROK family protein</fullName>
    </submittedName>
</protein>
<dbReference type="Pfam" id="PF00480">
    <property type="entry name" value="ROK"/>
    <property type="match status" value="1"/>
</dbReference>
<name>A0ABP7ZZ61_9MICO</name>
<organism evidence="2 3">
    <name type="scientific">Gryllotalpicola koreensis</name>
    <dbReference type="NCBI Taxonomy" id="993086"/>
    <lineage>
        <taxon>Bacteria</taxon>
        <taxon>Bacillati</taxon>
        <taxon>Actinomycetota</taxon>
        <taxon>Actinomycetes</taxon>
        <taxon>Micrococcales</taxon>
        <taxon>Microbacteriaceae</taxon>
        <taxon>Gryllotalpicola</taxon>
    </lineage>
</organism>
<dbReference type="RefSeq" id="WP_344753418.1">
    <property type="nucleotide sequence ID" value="NZ_BAABBW010000003.1"/>
</dbReference>
<accession>A0ABP7ZZ61</accession>
<dbReference type="PROSITE" id="PS01125">
    <property type="entry name" value="ROK"/>
    <property type="match status" value="1"/>
</dbReference>
<dbReference type="SUPFAM" id="SSF53067">
    <property type="entry name" value="Actin-like ATPase domain"/>
    <property type="match status" value="1"/>
</dbReference>
<dbReference type="PANTHER" id="PTHR18964">
    <property type="entry name" value="ROK (REPRESSOR, ORF, KINASE) FAMILY"/>
    <property type="match status" value="1"/>
</dbReference>
<dbReference type="InterPro" id="IPR043129">
    <property type="entry name" value="ATPase_NBD"/>
</dbReference>
<dbReference type="Proteomes" id="UP001501079">
    <property type="component" value="Unassembled WGS sequence"/>
</dbReference>
<dbReference type="SUPFAM" id="SSF46785">
    <property type="entry name" value="Winged helix' DNA-binding domain"/>
    <property type="match status" value="1"/>
</dbReference>
<evidence type="ECO:0000313" key="3">
    <source>
        <dbReference type="Proteomes" id="UP001501079"/>
    </source>
</evidence>
<reference evidence="3" key="1">
    <citation type="journal article" date="2019" name="Int. J. Syst. Evol. Microbiol.">
        <title>The Global Catalogue of Microorganisms (GCM) 10K type strain sequencing project: providing services to taxonomists for standard genome sequencing and annotation.</title>
        <authorList>
            <consortium name="The Broad Institute Genomics Platform"/>
            <consortium name="The Broad Institute Genome Sequencing Center for Infectious Disease"/>
            <person name="Wu L."/>
            <person name="Ma J."/>
        </authorList>
    </citation>
    <scope>NUCLEOTIDE SEQUENCE [LARGE SCALE GENOMIC DNA]</scope>
    <source>
        <strain evidence="3">JCM 17591</strain>
    </source>
</reference>
<dbReference type="Gene3D" id="3.30.420.40">
    <property type="match status" value="2"/>
</dbReference>
<evidence type="ECO:0000256" key="1">
    <source>
        <dbReference type="ARBA" id="ARBA00006479"/>
    </source>
</evidence>
<comment type="caution">
    <text evidence="2">The sequence shown here is derived from an EMBL/GenBank/DDBJ whole genome shotgun (WGS) entry which is preliminary data.</text>
</comment>
<gene>
    <name evidence="2" type="ORF">GCM10022287_17190</name>
</gene>
<dbReference type="Gene3D" id="1.10.10.10">
    <property type="entry name" value="Winged helix-like DNA-binding domain superfamily/Winged helix DNA-binding domain"/>
    <property type="match status" value="1"/>
</dbReference>
<sequence>MSDDARAELVAPDARGLLRMLRAGSPKTRAQLAELTGLARSTVSARLDALTASGLVVPAGDQLSSGGRPPALLAFNAAARIVLAMDLGATHGVVAVTDLAGNILRTESRELAIADGPEPVLDWAIAAAKRVLKASGRARSELVGIGVGLPGPVEHASGLPTNPPIMPGWNRFDVPAYLRRHFEVPVLVDNDVNILALGEHAVTWPDVTDMVFVKVSTGIGAGIISGGRLQRGAQGSAGDLGHVRVPFTRRTPPHGAEDADLEALASGPAIAAWMSERGTPAGTNQDVLEAGLRGDPHAIQGLRQAGRDLGEVLATVVNLLNPSVIVLGGSVARAGEHLLAGVREVVYGQSTPLATQHLSIVHSRAGATGGVLGAAIMVIQRVLDEASD</sequence>
<evidence type="ECO:0000313" key="2">
    <source>
        <dbReference type="EMBL" id="GAA4174008.1"/>
    </source>
</evidence>
<dbReference type="InterPro" id="IPR036390">
    <property type="entry name" value="WH_DNA-bd_sf"/>
</dbReference>
<keyword evidence="3" id="KW-1185">Reference proteome</keyword>
<dbReference type="InterPro" id="IPR049874">
    <property type="entry name" value="ROK_cs"/>
</dbReference>
<dbReference type="InterPro" id="IPR036388">
    <property type="entry name" value="WH-like_DNA-bd_sf"/>
</dbReference>
<comment type="similarity">
    <text evidence="1">Belongs to the ROK (NagC/XylR) family.</text>
</comment>